<dbReference type="PANTHER" id="PTHR43033">
    <property type="entry name" value="TRNA(ILE)-LYSIDINE SYNTHASE-RELATED"/>
    <property type="match status" value="1"/>
</dbReference>
<dbReference type="EMBL" id="FUWW01000005">
    <property type="protein sequence ID" value="SJZ47093.1"/>
    <property type="molecule type" value="Genomic_DNA"/>
</dbReference>
<dbReference type="InterPro" id="IPR011063">
    <property type="entry name" value="TilS/TtcA_N"/>
</dbReference>
<dbReference type="Proteomes" id="UP000190657">
    <property type="component" value="Unassembled WGS sequence"/>
</dbReference>
<keyword evidence="4 8" id="KW-0819">tRNA processing</keyword>
<dbReference type="InterPro" id="IPR012094">
    <property type="entry name" value="tRNA_Ile_lys_synt"/>
</dbReference>
<comment type="subcellular location">
    <subcellularLocation>
        <location evidence="1 8">Cytoplasm</location>
    </subcellularLocation>
</comment>
<dbReference type="STRING" id="290054.SAMN02745114_00670"/>
<accession>A0A1T4KXL6</accession>
<dbReference type="Gene3D" id="3.50.40.10">
    <property type="entry name" value="Phenylalanyl-trna Synthetase, Chain B, domain 3"/>
    <property type="match status" value="1"/>
</dbReference>
<evidence type="ECO:0000313" key="10">
    <source>
        <dbReference type="EMBL" id="SJZ47093.1"/>
    </source>
</evidence>
<dbReference type="PANTHER" id="PTHR43033:SF1">
    <property type="entry name" value="TRNA(ILE)-LYSIDINE SYNTHASE-RELATED"/>
    <property type="match status" value="1"/>
</dbReference>
<dbReference type="SUPFAM" id="SSF52402">
    <property type="entry name" value="Adenine nucleotide alpha hydrolases-like"/>
    <property type="match status" value="1"/>
</dbReference>
<dbReference type="Pfam" id="PF11734">
    <property type="entry name" value="TilS_C"/>
    <property type="match status" value="1"/>
</dbReference>
<dbReference type="Gene3D" id="3.40.50.620">
    <property type="entry name" value="HUPs"/>
    <property type="match status" value="1"/>
</dbReference>
<dbReference type="GO" id="GO:0006400">
    <property type="term" value="P:tRNA modification"/>
    <property type="evidence" value="ECO:0007669"/>
    <property type="project" value="UniProtKB-UniRule"/>
</dbReference>
<dbReference type="Gene3D" id="1.20.59.20">
    <property type="match status" value="1"/>
</dbReference>
<comment type="domain">
    <text evidence="8">The N-terminal region contains the highly conserved SGGXDS motif, predicted to be a P-loop motif involved in ATP binding.</text>
</comment>
<dbReference type="NCBIfam" id="TIGR02432">
    <property type="entry name" value="lysidine_TilS_N"/>
    <property type="match status" value="1"/>
</dbReference>
<evidence type="ECO:0000256" key="6">
    <source>
        <dbReference type="ARBA" id="ARBA00022840"/>
    </source>
</evidence>
<keyword evidence="5 8" id="KW-0547">Nucleotide-binding</keyword>
<evidence type="ECO:0000259" key="9">
    <source>
        <dbReference type="SMART" id="SM00977"/>
    </source>
</evidence>
<gene>
    <name evidence="8" type="primary">tilS</name>
    <name evidence="10" type="ORF">SAMN02745114_00670</name>
</gene>
<dbReference type="CDD" id="cd01992">
    <property type="entry name" value="TilS_N"/>
    <property type="match status" value="1"/>
</dbReference>
<proteinExistence type="inferred from homology"/>
<dbReference type="SMART" id="SM00977">
    <property type="entry name" value="TilS_C"/>
    <property type="match status" value="1"/>
</dbReference>
<comment type="function">
    <text evidence="8">Ligates lysine onto the cytidine present at position 34 of the AUA codon-specific tRNA(Ile) that contains the anticodon CAU, in an ATP-dependent manner. Cytidine is converted to lysidine, thus changing the amino acid specificity of the tRNA from methionine to isoleucine.</text>
</comment>
<dbReference type="InterPro" id="IPR020825">
    <property type="entry name" value="Phe-tRNA_synthase-like_B3/B4"/>
</dbReference>
<evidence type="ECO:0000256" key="1">
    <source>
        <dbReference type="ARBA" id="ARBA00004496"/>
    </source>
</evidence>
<dbReference type="GO" id="GO:0005737">
    <property type="term" value="C:cytoplasm"/>
    <property type="evidence" value="ECO:0007669"/>
    <property type="project" value="UniProtKB-SubCell"/>
</dbReference>
<keyword evidence="6 8" id="KW-0067">ATP-binding</keyword>
<keyword evidence="3 8" id="KW-0436">Ligase</keyword>
<dbReference type="EC" id="6.3.4.19" evidence="8"/>
<dbReference type="AlphaFoldDB" id="A0A1T4KXL6"/>
<feature type="domain" description="Lysidine-tRNA(Ile) synthetase C-terminal" evidence="9">
    <location>
        <begin position="358"/>
        <end position="430"/>
    </location>
</feature>
<dbReference type="HAMAP" id="MF_01161">
    <property type="entry name" value="tRNA_Ile_lys_synt"/>
    <property type="match status" value="1"/>
</dbReference>
<dbReference type="NCBIfam" id="TIGR02433">
    <property type="entry name" value="lysidine_TilS_C"/>
    <property type="match status" value="1"/>
</dbReference>
<sequence>MLEITAKADLLVKKYNMLSHGDFVVVGVSGGPDSMALLCYLLSKREELDLRILVANVEHGIRGKESVADTEFVKQFCKSKDVEFATISINAVDEAKQNSLGVEEYSRIKRYEFFNSFNPDKIATAHNLSDNVETVLFRMSRGTSAKGLCGIPPVRDNIIRPLLTCTGEEIRQACKNSGIPFRTDSTNFDDAYSRNHIRQNIVPLFKRLNPSFETTVSRMIESINEDESFIKSVVDDCYEQCFDNSSLNTSLLNSYDVAVAKRVVIKYLSSYGVAVDDYHLGGIVELIKSNGKFQIANDNFVVCEKGRLRYAKMNQTVDFDNLFVNKQIITNEEFLTNCKLWREKFDFFCDCDKISGNIYVRGRTENDKISPAGRGCTKTLKKLFNELGINIEKRACVPIICDDKGIVGVYGYCVDERVKPDSSTKNILLLKILLEDKI</sequence>
<organism evidence="10 11">
    <name type="scientific">Eubacterium coprostanoligenes</name>
    <dbReference type="NCBI Taxonomy" id="290054"/>
    <lineage>
        <taxon>Bacteria</taxon>
        <taxon>Bacillati</taxon>
        <taxon>Bacillota</taxon>
        <taxon>Clostridia</taxon>
        <taxon>Eubacteriales</taxon>
        <taxon>Eubacteriaceae</taxon>
        <taxon>Eubacterium</taxon>
    </lineage>
</organism>
<keyword evidence="11" id="KW-1185">Reference proteome</keyword>
<evidence type="ECO:0000256" key="8">
    <source>
        <dbReference type="HAMAP-Rule" id="MF_01161"/>
    </source>
</evidence>
<reference evidence="10 11" key="1">
    <citation type="submission" date="2017-02" db="EMBL/GenBank/DDBJ databases">
        <authorList>
            <person name="Peterson S.W."/>
        </authorList>
    </citation>
    <scope>NUCLEOTIDE SEQUENCE [LARGE SCALE GENOMIC DNA]</scope>
    <source>
        <strain evidence="10 11">ATCC 51222</strain>
    </source>
</reference>
<dbReference type="InterPro" id="IPR014729">
    <property type="entry name" value="Rossmann-like_a/b/a_fold"/>
</dbReference>
<comment type="catalytic activity">
    <reaction evidence="7 8">
        <text>cytidine(34) in tRNA(Ile2) + L-lysine + ATP = lysidine(34) in tRNA(Ile2) + AMP + diphosphate + H(+)</text>
        <dbReference type="Rhea" id="RHEA:43744"/>
        <dbReference type="Rhea" id="RHEA-COMP:10625"/>
        <dbReference type="Rhea" id="RHEA-COMP:10670"/>
        <dbReference type="ChEBI" id="CHEBI:15378"/>
        <dbReference type="ChEBI" id="CHEBI:30616"/>
        <dbReference type="ChEBI" id="CHEBI:32551"/>
        <dbReference type="ChEBI" id="CHEBI:33019"/>
        <dbReference type="ChEBI" id="CHEBI:82748"/>
        <dbReference type="ChEBI" id="CHEBI:83665"/>
        <dbReference type="ChEBI" id="CHEBI:456215"/>
        <dbReference type="EC" id="6.3.4.19"/>
    </reaction>
</comment>
<dbReference type="SUPFAM" id="SSF82829">
    <property type="entry name" value="MesJ substrate recognition domain-like"/>
    <property type="match status" value="1"/>
</dbReference>
<dbReference type="RefSeq" id="WP_078768162.1">
    <property type="nucleotide sequence ID" value="NZ_FUWW01000005.1"/>
</dbReference>
<evidence type="ECO:0000256" key="3">
    <source>
        <dbReference type="ARBA" id="ARBA00022598"/>
    </source>
</evidence>
<keyword evidence="2 8" id="KW-0963">Cytoplasm</keyword>
<name>A0A1T4KXL6_9FIRM</name>
<protein>
    <recommendedName>
        <fullName evidence="8">tRNA(Ile)-lysidine synthase</fullName>
        <ecNumber evidence="8">6.3.4.19</ecNumber>
    </recommendedName>
    <alternativeName>
        <fullName evidence="8">tRNA(Ile)-2-lysyl-cytidine synthase</fullName>
    </alternativeName>
    <alternativeName>
        <fullName evidence="8">tRNA(Ile)-lysidine synthetase</fullName>
    </alternativeName>
</protein>
<evidence type="ECO:0000256" key="2">
    <source>
        <dbReference type="ARBA" id="ARBA00022490"/>
    </source>
</evidence>
<evidence type="ECO:0000313" key="11">
    <source>
        <dbReference type="Proteomes" id="UP000190657"/>
    </source>
</evidence>
<evidence type="ECO:0000256" key="7">
    <source>
        <dbReference type="ARBA" id="ARBA00048539"/>
    </source>
</evidence>
<dbReference type="Pfam" id="PF01171">
    <property type="entry name" value="ATP_bind_3"/>
    <property type="match status" value="1"/>
</dbReference>
<evidence type="ECO:0000256" key="4">
    <source>
        <dbReference type="ARBA" id="ARBA00022694"/>
    </source>
</evidence>
<dbReference type="GO" id="GO:0032267">
    <property type="term" value="F:tRNA(Ile)-lysidine synthase activity"/>
    <property type="evidence" value="ECO:0007669"/>
    <property type="project" value="UniProtKB-EC"/>
</dbReference>
<dbReference type="InterPro" id="IPR012795">
    <property type="entry name" value="tRNA_Ile_lys_synt_N"/>
</dbReference>
<dbReference type="InterPro" id="IPR012796">
    <property type="entry name" value="Lysidine-tRNA-synth_C"/>
</dbReference>
<dbReference type="GO" id="GO:0005524">
    <property type="term" value="F:ATP binding"/>
    <property type="evidence" value="ECO:0007669"/>
    <property type="project" value="UniProtKB-UniRule"/>
</dbReference>
<dbReference type="SUPFAM" id="SSF56037">
    <property type="entry name" value="PheT/TilS domain"/>
    <property type="match status" value="1"/>
</dbReference>
<evidence type="ECO:0000256" key="5">
    <source>
        <dbReference type="ARBA" id="ARBA00022741"/>
    </source>
</evidence>
<feature type="binding site" evidence="8">
    <location>
        <begin position="29"/>
        <end position="34"/>
    </location>
    <ligand>
        <name>ATP</name>
        <dbReference type="ChEBI" id="CHEBI:30616"/>
    </ligand>
</feature>
<comment type="similarity">
    <text evidence="8">Belongs to the tRNA(Ile)-lysidine synthase family.</text>
</comment>
<dbReference type="OrthoDB" id="9807403at2"/>